<dbReference type="AlphaFoldDB" id="A0A6C0AUJ0"/>
<dbReference type="Gene3D" id="3.30.310.10">
    <property type="entry name" value="TATA-Binding Protein"/>
    <property type="match status" value="2"/>
</dbReference>
<proteinExistence type="predicted"/>
<protein>
    <submittedName>
        <fullName evidence="1">Uncharacterized protein</fullName>
    </submittedName>
</protein>
<accession>A0A6C0AUJ0</accession>
<sequence>MDFSNDLDNEIDQEWEAFISSQNTDCLQDVEPQVNTFDNLKEDSEHTVPECEDLYISTKTKVLYLNIPIDINNVFWEIPTIEYWKPVEGVLKKQIKIVNNTPEEYEHYKKRLENIQCYSENIIKQIDNPSARKIKYRDERKLTVGLSKKDIMTYRTKKKNAFYNCFALIVRFYQDSEFKEVHVKVFNTGKMEIPGILNKKMLDLIQIKIIEILQPHIDTHLEYKEIELEENVLINSNFNCGFYIDRDKLHNILRSDKYGIESAYDPCSYPGVKCKYYFNNQQEYDTEIQTGRVHKDDESMKRYELDDNTKYTEISFMIFRTGSCLIVGNCNEKVLLFVFEFIKNILQNEYYQIRSQCQEQTTKEKKKKLRKRQIQMTNEYYQKHVTSISL</sequence>
<dbReference type="EMBL" id="MN738756">
    <property type="protein sequence ID" value="QHS83462.1"/>
    <property type="molecule type" value="Genomic_DNA"/>
</dbReference>
<dbReference type="InterPro" id="IPR012295">
    <property type="entry name" value="TBP_dom_sf"/>
</dbReference>
<dbReference type="SUPFAM" id="SSF55945">
    <property type="entry name" value="TATA-box binding protein-like"/>
    <property type="match status" value="1"/>
</dbReference>
<organism evidence="1">
    <name type="scientific">viral metagenome</name>
    <dbReference type="NCBI Taxonomy" id="1070528"/>
    <lineage>
        <taxon>unclassified sequences</taxon>
        <taxon>metagenomes</taxon>
        <taxon>organismal metagenomes</taxon>
    </lineage>
</organism>
<name>A0A6C0AUJ0_9ZZZZ</name>
<reference evidence="1" key="1">
    <citation type="journal article" date="2020" name="Nature">
        <title>Giant virus diversity and host interactions through global metagenomics.</title>
        <authorList>
            <person name="Schulz F."/>
            <person name="Roux S."/>
            <person name="Paez-Espino D."/>
            <person name="Jungbluth S."/>
            <person name="Walsh D.A."/>
            <person name="Denef V.J."/>
            <person name="McMahon K.D."/>
            <person name="Konstantinidis K.T."/>
            <person name="Eloe-Fadrosh E.A."/>
            <person name="Kyrpides N.C."/>
            <person name="Woyke T."/>
        </authorList>
    </citation>
    <scope>NUCLEOTIDE SEQUENCE</scope>
    <source>
        <strain evidence="1">GVMAG-S-ERX555943-30</strain>
    </source>
</reference>
<evidence type="ECO:0000313" key="1">
    <source>
        <dbReference type="EMBL" id="QHS83462.1"/>
    </source>
</evidence>